<proteinExistence type="predicted"/>
<dbReference type="Pfam" id="PF12697">
    <property type="entry name" value="Abhydrolase_6"/>
    <property type="match status" value="1"/>
</dbReference>
<dbReference type="HOGENOM" id="CLU_032490_0_0_1"/>
<keyword evidence="2" id="KW-0378">Hydrolase</keyword>
<dbReference type="AlphaFoldDB" id="S7RG56"/>
<feature type="domain" description="AB hydrolase-1" evidence="1">
    <location>
        <begin position="51"/>
        <end position="337"/>
    </location>
</feature>
<dbReference type="Proteomes" id="UP000030669">
    <property type="component" value="Unassembled WGS sequence"/>
</dbReference>
<dbReference type="SUPFAM" id="SSF53474">
    <property type="entry name" value="alpha/beta-Hydrolases"/>
    <property type="match status" value="1"/>
</dbReference>
<dbReference type="OrthoDB" id="94039at2759"/>
<dbReference type="EMBL" id="KB469306">
    <property type="protein sequence ID" value="EPQ53215.1"/>
    <property type="molecule type" value="Genomic_DNA"/>
</dbReference>
<dbReference type="InterPro" id="IPR000073">
    <property type="entry name" value="AB_hydrolase_1"/>
</dbReference>
<evidence type="ECO:0000313" key="3">
    <source>
        <dbReference type="Proteomes" id="UP000030669"/>
    </source>
</evidence>
<accession>S7RG56</accession>
<evidence type="ECO:0000313" key="2">
    <source>
        <dbReference type="EMBL" id="EPQ53215.1"/>
    </source>
</evidence>
<dbReference type="GeneID" id="19304435"/>
<sequence>MPVTPELLKPLVSSTFILDHRLSGSSLQVVAKRYLDPANPIPPSDNSAVTLLFAHGIGLTTELWLPIIKTIYKDSVNAGHKIRSIWAVDCPNHGDAHILNEEVLKDQYPSQFSLREYGAAISTFLSSGLLSSAEVSNLVGVGHSGGGGALAVAAAIACICGGVQPLFKGLICVDSPWMQDRSAKPAFEELVQVLVSMELSKPREWPDKKAAVEYLSARPPYSNFHPDVMHVLEETHFRAVSSSPDDPRVALKTSNEQEAATWNSTDDAFAAAELLEPTLKATPTHLILATRTDIWPPQVLEMLKRTVESHREQLASVAYIDASHYIPQERPYELAEAILAILNAAPGRISDDHEDSV</sequence>
<dbReference type="eggNOG" id="ENOG502RCJF">
    <property type="taxonomic scope" value="Eukaryota"/>
</dbReference>
<protein>
    <submittedName>
        <fullName evidence="2">Alpha/beta-hydrolase</fullName>
    </submittedName>
</protein>
<gene>
    <name evidence="2" type="ORF">GLOTRDRAFT_140097</name>
</gene>
<dbReference type="RefSeq" id="XP_007868495.1">
    <property type="nucleotide sequence ID" value="XM_007870304.1"/>
</dbReference>
<name>S7RG56_GLOTA</name>
<dbReference type="GO" id="GO:0016787">
    <property type="term" value="F:hydrolase activity"/>
    <property type="evidence" value="ECO:0007669"/>
    <property type="project" value="UniProtKB-KW"/>
</dbReference>
<dbReference type="InterPro" id="IPR029058">
    <property type="entry name" value="AB_hydrolase_fold"/>
</dbReference>
<dbReference type="KEGG" id="gtr:GLOTRDRAFT_140097"/>
<dbReference type="Gene3D" id="3.40.50.1820">
    <property type="entry name" value="alpha/beta hydrolase"/>
    <property type="match status" value="1"/>
</dbReference>
<dbReference type="OMA" id="VEYGMAV"/>
<organism evidence="2 3">
    <name type="scientific">Gloeophyllum trabeum (strain ATCC 11539 / FP-39264 / Madison 617)</name>
    <name type="common">Brown rot fungus</name>
    <dbReference type="NCBI Taxonomy" id="670483"/>
    <lineage>
        <taxon>Eukaryota</taxon>
        <taxon>Fungi</taxon>
        <taxon>Dikarya</taxon>
        <taxon>Basidiomycota</taxon>
        <taxon>Agaricomycotina</taxon>
        <taxon>Agaricomycetes</taxon>
        <taxon>Gloeophyllales</taxon>
        <taxon>Gloeophyllaceae</taxon>
        <taxon>Gloeophyllum</taxon>
    </lineage>
</organism>
<keyword evidence="3" id="KW-1185">Reference proteome</keyword>
<evidence type="ECO:0000259" key="1">
    <source>
        <dbReference type="Pfam" id="PF12697"/>
    </source>
</evidence>
<reference evidence="2 3" key="1">
    <citation type="journal article" date="2012" name="Science">
        <title>The Paleozoic origin of enzymatic lignin decomposition reconstructed from 31 fungal genomes.</title>
        <authorList>
            <person name="Floudas D."/>
            <person name="Binder M."/>
            <person name="Riley R."/>
            <person name="Barry K."/>
            <person name="Blanchette R.A."/>
            <person name="Henrissat B."/>
            <person name="Martinez A.T."/>
            <person name="Otillar R."/>
            <person name="Spatafora J.W."/>
            <person name="Yadav J.S."/>
            <person name="Aerts A."/>
            <person name="Benoit I."/>
            <person name="Boyd A."/>
            <person name="Carlson A."/>
            <person name="Copeland A."/>
            <person name="Coutinho P.M."/>
            <person name="de Vries R.P."/>
            <person name="Ferreira P."/>
            <person name="Findley K."/>
            <person name="Foster B."/>
            <person name="Gaskell J."/>
            <person name="Glotzer D."/>
            <person name="Gorecki P."/>
            <person name="Heitman J."/>
            <person name="Hesse C."/>
            <person name="Hori C."/>
            <person name="Igarashi K."/>
            <person name="Jurgens J.A."/>
            <person name="Kallen N."/>
            <person name="Kersten P."/>
            <person name="Kohler A."/>
            <person name="Kuees U."/>
            <person name="Kumar T.K.A."/>
            <person name="Kuo A."/>
            <person name="LaButti K."/>
            <person name="Larrondo L.F."/>
            <person name="Lindquist E."/>
            <person name="Ling A."/>
            <person name="Lombard V."/>
            <person name="Lucas S."/>
            <person name="Lundell T."/>
            <person name="Martin R."/>
            <person name="McLaughlin D.J."/>
            <person name="Morgenstern I."/>
            <person name="Morin E."/>
            <person name="Murat C."/>
            <person name="Nagy L.G."/>
            <person name="Nolan M."/>
            <person name="Ohm R.A."/>
            <person name="Patyshakuliyeva A."/>
            <person name="Rokas A."/>
            <person name="Ruiz-Duenas F.J."/>
            <person name="Sabat G."/>
            <person name="Salamov A."/>
            <person name="Samejima M."/>
            <person name="Schmutz J."/>
            <person name="Slot J.C."/>
            <person name="St John F."/>
            <person name="Stenlid J."/>
            <person name="Sun H."/>
            <person name="Sun S."/>
            <person name="Syed K."/>
            <person name="Tsang A."/>
            <person name="Wiebenga A."/>
            <person name="Young D."/>
            <person name="Pisabarro A."/>
            <person name="Eastwood D.C."/>
            <person name="Martin F."/>
            <person name="Cullen D."/>
            <person name="Grigoriev I.V."/>
            <person name="Hibbett D.S."/>
        </authorList>
    </citation>
    <scope>NUCLEOTIDE SEQUENCE [LARGE SCALE GENOMIC DNA]</scope>
    <source>
        <strain evidence="2 3">ATCC 11539</strain>
    </source>
</reference>